<evidence type="ECO:0000256" key="3">
    <source>
        <dbReference type="ARBA" id="ARBA00022553"/>
    </source>
</evidence>
<dbReference type="InterPro" id="IPR003594">
    <property type="entry name" value="HATPase_dom"/>
</dbReference>
<dbReference type="InterPro" id="IPR011006">
    <property type="entry name" value="CheY-like_superfamily"/>
</dbReference>
<dbReference type="InterPro" id="IPR001789">
    <property type="entry name" value="Sig_transdc_resp-reg_receiver"/>
</dbReference>
<dbReference type="Gene3D" id="3.30.565.10">
    <property type="entry name" value="Histidine kinase-like ATPase, C-terminal domain"/>
    <property type="match status" value="1"/>
</dbReference>
<dbReference type="InterPro" id="IPR036890">
    <property type="entry name" value="HATPase_C_sf"/>
</dbReference>
<dbReference type="GO" id="GO:0000155">
    <property type="term" value="F:phosphorelay sensor kinase activity"/>
    <property type="evidence" value="ECO:0007669"/>
    <property type="project" value="InterPro"/>
</dbReference>
<evidence type="ECO:0000256" key="7">
    <source>
        <dbReference type="SAM" id="MobiDB-lite"/>
    </source>
</evidence>
<dbReference type="Pfam" id="PF08448">
    <property type="entry name" value="PAS_4"/>
    <property type="match status" value="1"/>
</dbReference>
<evidence type="ECO:0000259" key="8">
    <source>
        <dbReference type="PROSITE" id="PS50109"/>
    </source>
</evidence>
<dbReference type="SUPFAM" id="SSF47384">
    <property type="entry name" value="Homodimeric domain of signal transducing histidine kinase"/>
    <property type="match status" value="1"/>
</dbReference>
<dbReference type="PROSITE" id="PS50110">
    <property type="entry name" value="RESPONSE_REGULATORY"/>
    <property type="match status" value="1"/>
</dbReference>
<dbReference type="EC" id="2.7.13.3" evidence="2"/>
<dbReference type="SMART" id="SM00388">
    <property type="entry name" value="HisKA"/>
    <property type="match status" value="1"/>
</dbReference>
<dbReference type="PROSITE" id="PS50113">
    <property type="entry name" value="PAC"/>
    <property type="match status" value="1"/>
</dbReference>
<keyword evidence="3 6" id="KW-0597">Phosphoprotein</keyword>
<dbReference type="CDD" id="cd00082">
    <property type="entry name" value="HisKA"/>
    <property type="match status" value="1"/>
</dbReference>
<dbReference type="InterPro" id="IPR036097">
    <property type="entry name" value="HisK_dim/P_sf"/>
</dbReference>
<dbReference type="InterPro" id="IPR013656">
    <property type="entry name" value="PAS_4"/>
</dbReference>
<keyword evidence="5" id="KW-0418">Kinase</keyword>
<accession>A0A0J6XXC0</accession>
<protein>
    <recommendedName>
        <fullName evidence="2">histidine kinase</fullName>
        <ecNumber evidence="2">2.7.13.3</ecNumber>
    </recommendedName>
</protein>
<organism evidence="12 13">
    <name type="scientific">Coccidioides immitis RMSCC 2394</name>
    <dbReference type="NCBI Taxonomy" id="404692"/>
    <lineage>
        <taxon>Eukaryota</taxon>
        <taxon>Fungi</taxon>
        <taxon>Dikarya</taxon>
        <taxon>Ascomycota</taxon>
        <taxon>Pezizomycotina</taxon>
        <taxon>Eurotiomycetes</taxon>
        <taxon>Eurotiomycetidae</taxon>
        <taxon>Onygenales</taxon>
        <taxon>Onygenaceae</taxon>
        <taxon>Coccidioides</taxon>
    </lineage>
</organism>
<dbReference type="SUPFAM" id="SSF52172">
    <property type="entry name" value="CheY-like"/>
    <property type="match status" value="1"/>
</dbReference>
<comment type="catalytic activity">
    <reaction evidence="1">
        <text>ATP + protein L-histidine = ADP + protein N-phospho-L-histidine.</text>
        <dbReference type="EC" id="2.7.13.3"/>
    </reaction>
</comment>
<dbReference type="SMART" id="SM00387">
    <property type="entry name" value="HATPase_c"/>
    <property type="match status" value="1"/>
</dbReference>
<dbReference type="SMART" id="SM00448">
    <property type="entry name" value="REC"/>
    <property type="match status" value="1"/>
</dbReference>
<dbReference type="CDD" id="cd17546">
    <property type="entry name" value="REC_hyHK_CKI1_RcsC-like"/>
    <property type="match status" value="1"/>
</dbReference>
<dbReference type="PANTHER" id="PTHR43047">
    <property type="entry name" value="TWO-COMPONENT HISTIDINE PROTEIN KINASE"/>
    <property type="match status" value="1"/>
</dbReference>
<feature type="region of interest" description="Disordered" evidence="7">
    <location>
        <begin position="162"/>
        <end position="204"/>
    </location>
</feature>
<keyword evidence="4" id="KW-0808">Transferase</keyword>
<evidence type="ECO:0000259" key="11">
    <source>
        <dbReference type="PROSITE" id="PS50113"/>
    </source>
</evidence>
<name>A0A0J6XXC0_COCIT</name>
<feature type="modified residue" description="4-aspartylphosphate" evidence="6">
    <location>
        <position position="766"/>
    </location>
</feature>
<dbReference type="Proteomes" id="UP000054565">
    <property type="component" value="Unassembled WGS sequence"/>
</dbReference>
<dbReference type="InterPro" id="IPR035965">
    <property type="entry name" value="PAS-like_dom_sf"/>
</dbReference>
<evidence type="ECO:0000256" key="2">
    <source>
        <dbReference type="ARBA" id="ARBA00012438"/>
    </source>
</evidence>
<dbReference type="SMART" id="SM00086">
    <property type="entry name" value="PAC"/>
    <property type="match status" value="1"/>
</dbReference>
<dbReference type="PANTHER" id="PTHR43047:SF64">
    <property type="entry name" value="HISTIDINE KINASE CONTAINING CHEY-HOMOLOGOUS RECEIVER DOMAIN AND PAS DOMAIN-RELATED"/>
    <property type="match status" value="1"/>
</dbReference>
<dbReference type="NCBIfam" id="TIGR00229">
    <property type="entry name" value="sensory_box"/>
    <property type="match status" value="1"/>
</dbReference>
<dbReference type="Gene3D" id="3.30.450.20">
    <property type="entry name" value="PAS domain"/>
    <property type="match status" value="2"/>
</dbReference>
<dbReference type="AlphaFoldDB" id="A0A0J6XXC0"/>
<sequence length="827" mass="92269">MHACKRHESVASGNWGEQRLSNRPDATWESGKDVFRRIEDGWRLPPHISPPSIPLCALSQPHRLPQKQTIRKLDRLPLATNPMNNAKMPEARQPAQLNNKGDMADGKQIGGFVVIQPPVDPAAEELQQSQQQQQWPAEFTGNDTRCRSQATLNEQISDLQISGVQKPLTPGSEPLSQENPAEDKVESHSTFTAAPETAEAKPRPKDSYRNLCKVFALTPIPTIILDSDLRIIDISNSHLELFKLDLHECLGRRIFDMEPSQIPVPDVAILDSVINTAISTQNVQVMHDVEDYLSQSVFRMRATPIFETNRLLYVVLEALNITDPYLKSKIHENAYASETYRVLVDTVSDYAIFMLDTKGYITTWNAGAAILKGYTAEEVLGKHFSMFYGEDDCAQGKPRKELVLSLHDGKVEDEGWRYRKDGSRFWANVTITPVHQFGHHVGFVKVVRDLTERKAAETRLIAAYEETSKLKSDFLANMSHEIRTPMNGVLGALSLLNSTALSQNQREYATIIEESTSVLLRLINDILDYSKLSSGSFSLTTDVFSVESIVNSVIQSCPPRNPEIEVKSIIDPDFPSHVKGDPLRFRQILQNLVGNAVKFTDKGYIHVRTCFKEDERDDYSVTVEVIDSGIGVADEAMNTLFAPFTRSANSATKRYQGTGLGLSICKSLAELMGGAVGYRTNPDCQGSIFWLKIKLGRIDAASPRSRVLESSDPCEDIRKIAPRKQLLLVEDNMSLNFERVDAAWDGAEAVHLIKKKPLAYHAVLMDVSMPVMDGLEATAAIREMRNEVPIIAVTGNALKGDFETYLAKGMNDFVASLFTERNSLVFC</sequence>
<reference evidence="13" key="1">
    <citation type="journal article" date="2010" name="Genome Res.">
        <title>Population genomic sequencing of Coccidioides fungi reveals recent hybridization and transposon control.</title>
        <authorList>
            <person name="Neafsey D.E."/>
            <person name="Barker B.M."/>
            <person name="Sharpton T.J."/>
            <person name="Stajich J.E."/>
            <person name="Park D.J."/>
            <person name="Whiston E."/>
            <person name="Hung C.-Y."/>
            <person name="McMahan C."/>
            <person name="White J."/>
            <person name="Sykes S."/>
            <person name="Heiman D."/>
            <person name="Young S."/>
            <person name="Zeng Q."/>
            <person name="Abouelleil A."/>
            <person name="Aftuck L."/>
            <person name="Bessette D."/>
            <person name="Brown A."/>
            <person name="FitzGerald M."/>
            <person name="Lui A."/>
            <person name="Macdonald J.P."/>
            <person name="Priest M."/>
            <person name="Orbach M.J."/>
            <person name="Galgiani J.N."/>
            <person name="Kirkland T.N."/>
            <person name="Cole G.T."/>
            <person name="Birren B.W."/>
            <person name="Henn M.R."/>
            <person name="Taylor J.W."/>
            <person name="Rounsley S.D."/>
        </authorList>
    </citation>
    <scope>NUCLEOTIDE SEQUENCE [LARGE SCALE GENOMIC DNA]</scope>
    <source>
        <strain evidence="13">RMSCC 2394</strain>
    </source>
</reference>
<dbReference type="InterPro" id="IPR000014">
    <property type="entry name" value="PAS"/>
</dbReference>
<evidence type="ECO:0000256" key="5">
    <source>
        <dbReference type="ARBA" id="ARBA00022777"/>
    </source>
</evidence>
<evidence type="ECO:0000259" key="9">
    <source>
        <dbReference type="PROSITE" id="PS50110"/>
    </source>
</evidence>
<dbReference type="InterPro" id="IPR000700">
    <property type="entry name" value="PAS-assoc_C"/>
</dbReference>
<evidence type="ECO:0000256" key="6">
    <source>
        <dbReference type="PROSITE-ProRule" id="PRU00169"/>
    </source>
</evidence>
<feature type="region of interest" description="Disordered" evidence="7">
    <location>
        <begin position="1"/>
        <end position="27"/>
    </location>
</feature>
<dbReference type="InterPro" id="IPR003661">
    <property type="entry name" value="HisK_dim/P_dom"/>
</dbReference>
<proteinExistence type="predicted"/>
<dbReference type="CDD" id="cd16922">
    <property type="entry name" value="HATPase_EvgS-ArcB-TorS-like"/>
    <property type="match status" value="1"/>
</dbReference>
<dbReference type="SUPFAM" id="SSF55874">
    <property type="entry name" value="ATPase domain of HSP90 chaperone/DNA topoisomerase II/histidine kinase"/>
    <property type="match status" value="1"/>
</dbReference>
<dbReference type="PRINTS" id="PR00344">
    <property type="entry name" value="BCTRLSENSOR"/>
</dbReference>
<dbReference type="Gene3D" id="3.40.50.2300">
    <property type="match status" value="1"/>
</dbReference>
<dbReference type="OrthoDB" id="60033at2759"/>
<feature type="domain" description="PAC" evidence="11">
    <location>
        <begin position="411"/>
        <end position="462"/>
    </location>
</feature>
<dbReference type="Gene3D" id="1.10.287.130">
    <property type="match status" value="1"/>
</dbReference>
<dbReference type="FunFam" id="3.30.450.20:FF:000136">
    <property type="entry name" value="Sensor histidine kinase/response regulator Fos-1"/>
    <property type="match status" value="1"/>
</dbReference>
<dbReference type="PROSITE" id="PS50112">
    <property type="entry name" value="PAS"/>
    <property type="match status" value="1"/>
</dbReference>
<dbReference type="SUPFAM" id="SSF55785">
    <property type="entry name" value="PYP-like sensor domain (PAS domain)"/>
    <property type="match status" value="2"/>
</dbReference>
<evidence type="ECO:0000259" key="10">
    <source>
        <dbReference type="PROSITE" id="PS50112"/>
    </source>
</evidence>
<dbReference type="PROSITE" id="PS50109">
    <property type="entry name" value="HIS_KIN"/>
    <property type="match status" value="1"/>
</dbReference>
<dbReference type="Pfam" id="PF13426">
    <property type="entry name" value="PAS_9"/>
    <property type="match status" value="1"/>
</dbReference>
<evidence type="ECO:0000256" key="4">
    <source>
        <dbReference type="ARBA" id="ARBA00022679"/>
    </source>
</evidence>
<evidence type="ECO:0000313" key="13">
    <source>
        <dbReference type="Proteomes" id="UP000054565"/>
    </source>
</evidence>
<feature type="domain" description="PAS" evidence="10">
    <location>
        <begin position="336"/>
        <end position="391"/>
    </location>
</feature>
<dbReference type="EMBL" id="DS028093">
    <property type="protein sequence ID" value="KMP00040.1"/>
    <property type="molecule type" value="Genomic_DNA"/>
</dbReference>
<dbReference type="CDD" id="cd00130">
    <property type="entry name" value="PAS"/>
    <property type="match status" value="1"/>
</dbReference>
<dbReference type="Pfam" id="PF00512">
    <property type="entry name" value="HisKA"/>
    <property type="match status" value="1"/>
</dbReference>
<dbReference type="InterPro" id="IPR004358">
    <property type="entry name" value="Sig_transdc_His_kin-like_C"/>
</dbReference>
<evidence type="ECO:0000313" key="12">
    <source>
        <dbReference type="EMBL" id="KMP00040.1"/>
    </source>
</evidence>
<feature type="domain" description="Histidine kinase" evidence="8">
    <location>
        <begin position="477"/>
        <end position="697"/>
    </location>
</feature>
<dbReference type="Pfam" id="PF02518">
    <property type="entry name" value="HATPase_c"/>
    <property type="match status" value="1"/>
</dbReference>
<dbReference type="Pfam" id="PF00072">
    <property type="entry name" value="Response_reg"/>
    <property type="match status" value="1"/>
</dbReference>
<dbReference type="SMART" id="SM00091">
    <property type="entry name" value="PAS"/>
    <property type="match status" value="2"/>
</dbReference>
<dbReference type="InterPro" id="IPR001610">
    <property type="entry name" value="PAC"/>
</dbReference>
<dbReference type="InterPro" id="IPR005467">
    <property type="entry name" value="His_kinase_dom"/>
</dbReference>
<gene>
    <name evidence="12" type="ORF">CIRG_00182</name>
</gene>
<feature type="domain" description="Response regulatory" evidence="9">
    <location>
        <begin position="710"/>
        <end position="827"/>
    </location>
</feature>
<dbReference type="STRING" id="404692.A0A0J6XXC0"/>
<dbReference type="FunFam" id="3.30.565.10:FF:000010">
    <property type="entry name" value="Sensor histidine kinase RcsC"/>
    <property type="match status" value="1"/>
</dbReference>
<evidence type="ECO:0000256" key="1">
    <source>
        <dbReference type="ARBA" id="ARBA00000085"/>
    </source>
</evidence>